<dbReference type="AlphaFoldDB" id="A0A846MY34"/>
<evidence type="ECO:0000259" key="7">
    <source>
        <dbReference type="Pfam" id="PF01478"/>
    </source>
</evidence>
<keyword evidence="8" id="KW-0378">Hydrolase</keyword>
<keyword evidence="4 6" id="KW-1133">Transmembrane helix</keyword>
<evidence type="ECO:0000313" key="8">
    <source>
        <dbReference type="EMBL" id="NIK87887.1"/>
    </source>
</evidence>
<keyword evidence="9" id="KW-1185">Reference proteome</keyword>
<feature type="transmembrane region" description="Helical" evidence="6">
    <location>
        <begin position="57"/>
        <end position="76"/>
    </location>
</feature>
<keyword evidence="2" id="KW-1003">Cell membrane</keyword>
<feature type="transmembrane region" description="Helical" evidence="6">
    <location>
        <begin position="27"/>
        <end position="45"/>
    </location>
</feature>
<dbReference type="PANTHER" id="PTHR36506:SF1">
    <property type="entry name" value="PREFLAGELLIN PEPTIDASE"/>
    <property type="match status" value="1"/>
</dbReference>
<dbReference type="InterPro" id="IPR052218">
    <property type="entry name" value="Preflagellin_Peptidase"/>
</dbReference>
<feature type="transmembrane region" description="Helical" evidence="6">
    <location>
        <begin position="141"/>
        <end position="162"/>
    </location>
</feature>
<evidence type="ECO:0000256" key="3">
    <source>
        <dbReference type="ARBA" id="ARBA00022692"/>
    </source>
</evidence>
<dbReference type="GO" id="GO:0004190">
    <property type="term" value="F:aspartic-type endopeptidase activity"/>
    <property type="evidence" value="ECO:0007669"/>
    <property type="project" value="UniProtKB-EC"/>
</dbReference>
<gene>
    <name evidence="8" type="ORF">FHS83_001205</name>
</gene>
<dbReference type="Pfam" id="PF01478">
    <property type="entry name" value="Peptidase_A24"/>
    <property type="match status" value="1"/>
</dbReference>
<dbReference type="RefSeq" id="WP_167081863.1">
    <property type="nucleotide sequence ID" value="NZ_BAAADC010000001.1"/>
</dbReference>
<evidence type="ECO:0000313" key="9">
    <source>
        <dbReference type="Proteomes" id="UP000570514"/>
    </source>
</evidence>
<comment type="caution">
    <text evidence="8">The sequence shown here is derived from an EMBL/GenBank/DDBJ whole genome shotgun (WGS) entry which is preliminary data.</text>
</comment>
<protein>
    <submittedName>
        <fullName evidence="8">Prepilin peptidase CpaA</fullName>
        <ecNumber evidence="8">3.4.23.43</ecNumber>
    </submittedName>
</protein>
<accession>A0A846MY34</accession>
<dbReference type="EC" id="3.4.23.43" evidence="8"/>
<sequence>MALILVSIVLPALLALAAGYDLASYTIPNRIGLALVAAFFLFYAVSGQPLTFLGSHLAAFAVALAAGFAFFAARFIGGGDAKLFAATALWFGFSDLLAYTLVSALLGGGLTLAILMARRVPLPAGLVSQAWIVRLHDSKSGIPYGVALAAGALFVLSESHIFRLVVNA</sequence>
<feature type="transmembrane region" description="Helical" evidence="6">
    <location>
        <begin position="96"/>
        <end position="120"/>
    </location>
</feature>
<dbReference type="GO" id="GO:0005886">
    <property type="term" value="C:plasma membrane"/>
    <property type="evidence" value="ECO:0007669"/>
    <property type="project" value="UniProtKB-SubCell"/>
</dbReference>
<dbReference type="Proteomes" id="UP000570514">
    <property type="component" value="Unassembled WGS sequence"/>
</dbReference>
<comment type="subcellular location">
    <subcellularLocation>
        <location evidence="1">Cell membrane</location>
        <topology evidence="1">Multi-pass membrane protein</topology>
    </subcellularLocation>
</comment>
<dbReference type="Gene3D" id="1.20.120.1220">
    <property type="match status" value="1"/>
</dbReference>
<evidence type="ECO:0000256" key="5">
    <source>
        <dbReference type="ARBA" id="ARBA00023136"/>
    </source>
</evidence>
<proteinExistence type="predicted"/>
<name>A0A846MY34_9PROT</name>
<keyword evidence="5 6" id="KW-0472">Membrane</keyword>
<evidence type="ECO:0000256" key="4">
    <source>
        <dbReference type="ARBA" id="ARBA00022989"/>
    </source>
</evidence>
<feature type="domain" description="Prepilin type IV endopeptidase peptidase" evidence="7">
    <location>
        <begin position="8"/>
        <end position="111"/>
    </location>
</feature>
<reference evidence="8 9" key="1">
    <citation type="submission" date="2020-03" db="EMBL/GenBank/DDBJ databases">
        <title>Genomic Encyclopedia of Type Strains, Phase IV (KMG-IV): sequencing the most valuable type-strain genomes for metagenomic binning, comparative biology and taxonomic classification.</title>
        <authorList>
            <person name="Goeker M."/>
        </authorList>
    </citation>
    <scope>NUCLEOTIDE SEQUENCE [LARGE SCALE GENOMIC DNA]</scope>
    <source>
        <strain evidence="8 9">DSM 19867</strain>
    </source>
</reference>
<evidence type="ECO:0000256" key="2">
    <source>
        <dbReference type="ARBA" id="ARBA00022475"/>
    </source>
</evidence>
<evidence type="ECO:0000256" key="6">
    <source>
        <dbReference type="SAM" id="Phobius"/>
    </source>
</evidence>
<dbReference type="EMBL" id="JAASRM010000001">
    <property type="protein sequence ID" value="NIK87887.1"/>
    <property type="molecule type" value="Genomic_DNA"/>
</dbReference>
<keyword evidence="3 6" id="KW-0812">Transmembrane</keyword>
<organism evidence="8 9">
    <name type="scientific">Rhizomicrobium palustre</name>
    <dbReference type="NCBI Taxonomy" id="189966"/>
    <lineage>
        <taxon>Bacteria</taxon>
        <taxon>Pseudomonadati</taxon>
        <taxon>Pseudomonadota</taxon>
        <taxon>Alphaproteobacteria</taxon>
        <taxon>Micropepsales</taxon>
        <taxon>Micropepsaceae</taxon>
        <taxon>Rhizomicrobium</taxon>
    </lineage>
</organism>
<evidence type="ECO:0000256" key="1">
    <source>
        <dbReference type="ARBA" id="ARBA00004651"/>
    </source>
</evidence>
<dbReference type="InterPro" id="IPR000045">
    <property type="entry name" value="Prepilin_IV_endopep_pep"/>
</dbReference>
<dbReference type="PANTHER" id="PTHR36506">
    <property type="entry name" value="PREFLAGELLIN PEPTIDASE"/>
    <property type="match status" value="1"/>
</dbReference>